<evidence type="ECO:0000313" key="3">
    <source>
        <dbReference type="EMBL" id="KAF3223388.1"/>
    </source>
</evidence>
<comment type="caution">
    <text evidence="1">The sequence shown here is derived from an EMBL/GenBank/DDBJ whole genome shotgun (WGS) entry which is preliminary data.</text>
</comment>
<dbReference type="EMBL" id="WIPF01000036">
    <property type="protein sequence ID" value="KAF3223388.1"/>
    <property type="molecule type" value="Genomic_DNA"/>
</dbReference>
<name>A0A6G1MK94_ORBOL</name>
<evidence type="ECO:0000313" key="4">
    <source>
        <dbReference type="Proteomes" id="UP000479691"/>
    </source>
</evidence>
<dbReference type="Proteomes" id="UP000479691">
    <property type="component" value="Unassembled WGS sequence"/>
</dbReference>
<dbReference type="Proteomes" id="UP000483672">
    <property type="component" value="Unassembled WGS sequence"/>
</dbReference>
<evidence type="ECO:0000313" key="1">
    <source>
        <dbReference type="EMBL" id="KAF3167241.1"/>
    </source>
</evidence>
<dbReference type="EMBL" id="WIWT01000184">
    <property type="protein sequence ID" value="KAF3196996.1"/>
    <property type="molecule type" value="Genomic_DNA"/>
</dbReference>
<reference evidence="4 5" key="1">
    <citation type="submission" date="2019-06" db="EMBL/GenBank/DDBJ databases">
        <authorList>
            <person name="Palmer J.M."/>
        </authorList>
    </citation>
    <scope>NUCLEOTIDE SEQUENCE [LARGE SCALE GENOMIC DNA]</scope>
    <source>
        <strain evidence="3 5">TWF191</strain>
        <strain evidence="2">TWF679</strain>
        <strain evidence="1 4">TWF788</strain>
    </source>
</reference>
<evidence type="ECO:0000313" key="5">
    <source>
        <dbReference type="Proteomes" id="UP000483672"/>
    </source>
</evidence>
<organism evidence="1 4">
    <name type="scientific">Orbilia oligospora</name>
    <name type="common">Nematode-trapping fungus</name>
    <name type="synonym">Arthrobotrys oligospora</name>
    <dbReference type="NCBI Taxonomy" id="2813651"/>
    <lineage>
        <taxon>Eukaryota</taxon>
        <taxon>Fungi</taxon>
        <taxon>Dikarya</taxon>
        <taxon>Ascomycota</taxon>
        <taxon>Pezizomycotina</taxon>
        <taxon>Orbiliomycetes</taxon>
        <taxon>Orbiliales</taxon>
        <taxon>Orbiliaceae</taxon>
        <taxon>Orbilia</taxon>
    </lineage>
</organism>
<sequence>MDRLRGVPCSYFHAGIDDIRRLGGVSVRISSNKGGVGRQFMQREGKNRFEVQATVYPYRWITIEGRIEWVRINFQPSIG</sequence>
<gene>
    <name evidence="3" type="ORF">TWF191_006401</name>
    <name evidence="2" type="ORF">TWF679_003819</name>
    <name evidence="1" type="ORF">TWF788_011409</name>
</gene>
<dbReference type="Proteomes" id="UP000614610">
    <property type="component" value="Unassembled WGS sequence"/>
</dbReference>
<evidence type="ECO:0000313" key="2">
    <source>
        <dbReference type="EMBL" id="KAF3196996.1"/>
    </source>
</evidence>
<protein>
    <submittedName>
        <fullName evidence="1">Uncharacterized protein</fullName>
    </submittedName>
</protein>
<dbReference type="EMBL" id="JAABOE010000093">
    <property type="protein sequence ID" value="KAF3167241.1"/>
    <property type="molecule type" value="Genomic_DNA"/>
</dbReference>
<proteinExistence type="predicted"/>
<dbReference type="AlphaFoldDB" id="A0A6G1MK94"/>
<accession>A0A6G1MK94</accession>